<evidence type="ECO:0008006" key="3">
    <source>
        <dbReference type="Google" id="ProtNLM"/>
    </source>
</evidence>
<sequence length="106" mass="10735">MHDNCRPETTAATADGLQLAVNALAEFPVRAGAGNMTGRLAAVADLCRAVDGALDALVVRTAAEAAEEGWTTEGMLAADAGYHARLQRALAGTGSRSGAGHTRTTA</sequence>
<evidence type="ECO:0000313" key="2">
    <source>
        <dbReference type="Proteomes" id="UP001500037"/>
    </source>
</evidence>
<proteinExistence type="predicted"/>
<dbReference type="Proteomes" id="UP001500037">
    <property type="component" value="Unassembled WGS sequence"/>
</dbReference>
<organism evidence="1 2">
    <name type="scientific">Kitasatospora nipponensis</name>
    <dbReference type="NCBI Taxonomy" id="258049"/>
    <lineage>
        <taxon>Bacteria</taxon>
        <taxon>Bacillati</taxon>
        <taxon>Actinomycetota</taxon>
        <taxon>Actinomycetes</taxon>
        <taxon>Kitasatosporales</taxon>
        <taxon>Streptomycetaceae</taxon>
        <taxon>Kitasatospora</taxon>
    </lineage>
</organism>
<dbReference type="RefSeq" id="WP_344446709.1">
    <property type="nucleotide sequence ID" value="NZ_BAAALF010000282.1"/>
</dbReference>
<gene>
    <name evidence="1" type="ORF">GCM10009665_74590</name>
</gene>
<name>A0ABN1T8C6_9ACTN</name>
<protein>
    <recommendedName>
        <fullName evidence="3">Excreted virulence factor EspC (Type VII ESX diderm)</fullName>
    </recommendedName>
</protein>
<reference evidence="1 2" key="1">
    <citation type="journal article" date="2019" name="Int. J. Syst. Evol. Microbiol.">
        <title>The Global Catalogue of Microorganisms (GCM) 10K type strain sequencing project: providing services to taxonomists for standard genome sequencing and annotation.</title>
        <authorList>
            <consortium name="The Broad Institute Genomics Platform"/>
            <consortium name="The Broad Institute Genome Sequencing Center for Infectious Disease"/>
            <person name="Wu L."/>
            <person name="Ma J."/>
        </authorList>
    </citation>
    <scope>NUCLEOTIDE SEQUENCE [LARGE SCALE GENOMIC DNA]</scope>
    <source>
        <strain evidence="1 2">JCM 13004</strain>
    </source>
</reference>
<accession>A0ABN1T8C6</accession>
<comment type="caution">
    <text evidence="1">The sequence shown here is derived from an EMBL/GenBank/DDBJ whole genome shotgun (WGS) entry which is preliminary data.</text>
</comment>
<dbReference type="EMBL" id="BAAALF010000282">
    <property type="protein sequence ID" value="GAA1068932.1"/>
    <property type="molecule type" value="Genomic_DNA"/>
</dbReference>
<evidence type="ECO:0000313" key="1">
    <source>
        <dbReference type="EMBL" id="GAA1068932.1"/>
    </source>
</evidence>
<keyword evidence="2" id="KW-1185">Reference proteome</keyword>